<keyword evidence="4 6" id="KW-0067">ATP-binding</keyword>
<feature type="domain" description="ABC transporter" evidence="5">
    <location>
        <begin position="3"/>
        <end position="236"/>
    </location>
</feature>
<dbReference type="Proteomes" id="UP000000442">
    <property type="component" value="Chromosome"/>
</dbReference>
<keyword evidence="2" id="KW-0813">Transport</keyword>
<organism evidence="6 7">
    <name type="scientific">Desulforapulum autotrophicum (strain ATCC 43914 / DSM 3382 / VKM B-1955 / HRM2)</name>
    <name type="common">Desulfobacterium autotrophicum</name>
    <dbReference type="NCBI Taxonomy" id="177437"/>
    <lineage>
        <taxon>Bacteria</taxon>
        <taxon>Pseudomonadati</taxon>
        <taxon>Thermodesulfobacteriota</taxon>
        <taxon>Desulfobacteria</taxon>
        <taxon>Desulfobacterales</taxon>
        <taxon>Desulfobacteraceae</taxon>
        <taxon>Desulforapulum</taxon>
    </lineage>
</organism>
<evidence type="ECO:0000256" key="1">
    <source>
        <dbReference type="ARBA" id="ARBA00005417"/>
    </source>
</evidence>
<dbReference type="EMBL" id="CP001087">
    <property type="protein sequence ID" value="ACN17783.1"/>
    <property type="molecule type" value="Genomic_DNA"/>
</dbReference>
<dbReference type="GO" id="GO:0005524">
    <property type="term" value="F:ATP binding"/>
    <property type="evidence" value="ECO:0007669"/>
    <property type="project" value="UniProtKB-KW"/>
</dbReference>
<comment type="similarity">
    <text evidence="1">Belongs to the ABC transporter superfamily.</text>
</comment>
<dbReference type="OrthoDB" id="9809450at2"/>
<gene>
    <name evidence="6" type="ordered locus">HRM2_47340</name>
</gene>
<dbReference type="InterPro" id="IPR027417">
    <property type="entry name" value="P-loop_NTPase"/>
</dbReference>
<dbReference type="CDD" id="cd03214">
    <property type="entry name" value="ABC_Iron-Siderophores_B12_Hemin"/>
    <property type="match status" value="1"/>
</dbReference>
<dbReference type="InterPro" id="IPR017871">
    <property type="entry name" value="ABC_transporter-like_CS"/>
</dbReference>
<reference evidence="6 7" key="1">
    <citation type="journal article" date="2009" name="Environ. Microbiol.">
        <title>Genome sequence of Desulfobacterium autotrophicum HRM2, a marine sulfate reducer oxidizing organic carbon completely to carbon dioxide.</title>
        <authorList>
            <person name="Strittmatter A.W."/>
            <person name="Liesegang H."/>
            <person name="Rabus R."/>
            <person name="Decker I."/>
            <person name="Amann J."/>
            <person name="Andres S."/>
            <person name="Henne A."/>
            <person name="Fricke W.F."/>
            <person name="Martinez-Arias R."/>
            <person name="Bartels D."/>
            <person name="Goesmann A."/>
            <person name="Krause L."/>
            <person name="Puehler A."/>
            <person name="Klenk H.P."/>
            <person name="Richter M."/>
            <person name="Schuler M."/>
            <person name="Gloeckner F.O."/>
            <person name="Meyerdierks A."/>
            <person name="Gottschalk G."/>
            <person name="Amann R."/>
        </authorList>
    </citation>
    <scope>NUCLEOTIDE SEQUENCE [LARGE SCALE GENOMIC DNA]</scope>
    <source>
        <strain evidence="7">ATCC 43914 / DSM 3382 / HRM2</strain>
    </source>
</reference>
<accession>C0QHC4</accession>
<keyword evidence="3" id="KW-0547">Nucleotide-binding</keyword>
<dbReference type="RefSeq" id="WP_015906493.1">
    <property type="nucleotide sequence ID" value="NC_012108.1"/>
</dbReference>
<dbReference type="PANTHER" id="PTHR42734">
    <property type="entry name" value="METAL TRANSPORT SYSTEM ATP-BINDING PROTEIN TM_0124-RELATED"/>
    <property type="match status" value="1"/>
</dbReference>
<dbReference type="PANTHER" id="PTHR42734:SF6">
    <property type="entry name" value="MOLYBDATE IMPORT ATP-BINDING PROTEIN MOLC"/>
    <property type="match status" value="1"/>
</dbReference>
<protein>
    <submittedName>
        <fullName evidence="6">ABC-type transport system, ATP-binding protein</fullName>
        <ecNumber evidence="6">3.6.3.34</ecNumber>
    </submittedName>
</protein>
<dbReference type="KEGG" id="dat:HRM2_47340"/>
<dbReference type="PROSITE" id="PS00211">
    <property type="entry name" value="ABC_TRANSPORTER_1"/>
    <property type="match status" value="1"/>
</dbReference>
<evidence type="ECO:0000256" key="2">
    <source>
        <dbReference type="ARBA" id="ARBA00022448"/>
    </source>
</evidence>
<keyword evidence="6" id="KW-0378">Hydrolase</keyword>
<dbReference type="STRING" id="177437.HRM2_47340"/>
<dbReference type="EC" id="3.6.3.34" evidence="6"/>
<dbReference type="PROSITE" id="PS50893">
    <property type="entry name" value="ABC_TRANSPORTER_2"/>
    <property type="match status" value="1"/>
</dbReference>
<dbReference type="InterPro" id="IPR003439">
    <property type="entry name" value="ABC_transporter-like_ATP-bd"/>
</dbReference>
<proteinExistence type="inferred from homology"/>
<evidence type="ECO:0000313" key="6">
    <source>
        <dbReference type="EMBL" id="ACN17783.1"/>
    </source>
</evidence>
<evidence type="ECO:0000313" key="7">
    <source>
        <dbReference type="Proteomes" id="UP000000442"/>
    </source>
</evidence>
<dbReference type="SMART" id="SM00382">
    <property type="entry name" value="AAA"/>
    <property type="match status" value="1"/>
</dbReference>
<sequence>MILTVNDLTFTYRSCETLKGIHFSIQPGELTVILGPNGVGKTTLLKCLNNILSPQKGNILIKQQNTQEMTPRQIAREIAYVAQQSEPARITVFDAVLMGRRPHINYRVSKQDLIKVDAVIRHLNLSKFSLKYLDQMSGGELQKVCIARALVQQTDLLLLDEPTASLDLKNQTQILGLIRHIIKDHQMAAIMTMHDLNAAMRYADKYIFLKEATIYSAGNILDITPEMVEAVYGVKVEITHHRGLPIVIPMDDHHDSRTKRVMPAMVEQAA</sequence>
<dbReference type="eggNOG" id="COG1120">
    <property type="taxonomic scope" value="Bacteria"/>
</dbReference>
<evidence type="ECO:0000256" key="4">
    <source>
        <dbReference type="ARBA" id="ARBA00022840"/>
    </source>
</evidence>
<evidence type="ECO:0000259" key="5">
    <source>
        <dbReference type="PROSITE" id="PS50893"/>
    </source>
</evidence>
<dbReference type="AlphaFoldDB" id="C0QHC4"/>
<dbReference type="InterPro" id="IPR050153">
    <property type="entry name" value="Metal_Ion_Import_ABC"/>
</dbReference>
<dbReference type="FunFam" id="3.40.50.300:FF:000134">
    <property type="entry name" value="Iron-enterobactin ABC transporter ATP-binding protein"/>
    <property type="match status" value="1"/>
</dbReference>
<dbReference type="Gene3D" id="3.40.50.300">
    <property type="entry name" value="P-loop containing nucleotide triphosphate hydrolases"/>
    <property type="match status" value="1"/>
</dbReference>
<evidence type="ECO:0000256" key="3">
    <source>
        <dbReference type="ARBA" id="ARBA00022741"/>
    </source>
</evidence>
<dbReference type="SUPFAM" id="SSF52540">
    <property type="entry name" value="P-loop containing nucleoside triphosphate hydrolases"/>
    <property type="match status" value="1"/>
</dbReference>
<dbReference type="Pfam" id="PF00005">
    <property type="entry name" value="ABC_tran"/>
    <property type="match status" value="1"/>
</dbReference>
<name>C0QHC4_DESAH</name>
<keyword evidence="7" id="KW-1185">Reference proteome</keyword>
<dbReference type="GO" id="GO:0016887">
    <property type="term" value="F:ATP hydrolysis activity"/>
    <property type="evidence" value="ECO:0007669"/>
    <property type="project" value="InterPro"/>
</dbReference>
<dbReference type="InterPro" id="IPR003593">
    <property type="entry name" value="AAA+_ATPase"/>
</dbReference>
<dbReference type="HOGENOM" id="CLU_000604_1_11_7"/>